<dbReference type="InterPro" id="IPR036318">
    <property type="entry name" value="FAD-bd_PCMH-like_sf"/>
</dbReference>
<dbReference type="PANTHER" id="PTHR42973">
    <property type="entry name" value="BINDING OXIDOREDUCTASE, PUTATIVE (AFU_ORTHOLOGUE AFUA_1G17690)-RELATED"/>
    <property type="match status" value="1"/>
</dbReference>
<evidence type="ECO:0000313" key="7">
    <source>
        <dbReference type="Proteomes" id="UP001296104"/>
    </source>
</evidence>
<evidence type="ECO:0000256" key="4">
    <source>
        <dbReference type="ARBA" id="ARBA00023002"/>
    </source>
</evidence>
<dbReference type="Gene3D" id="3.30.465.10">
    <property type="match status" value="1"/>
</dbReference>
<keyword evidence="4" id="KW-0560">Oxidoreductase</keyword>
<evidence type="ECO:0000259" key="5">
    <source>
        <dbReference type="PROSITE" id="PS51387"/>
    </source>
</evidence>
<evidence type="ECO:0000256" key="3">
    <source>
        <dbReference type="ARBA" id="ARBA00022827"/>
    </source>
</evidence>
<dbReference type="Proteomes" id="UP001296104">
    <property type="component" value="Unassembled WGS sequence"/>
</dbReference>
<dbReference type="InterPro" id="IPR016166">
    <property type="entry name" value="FAD-bd_PCMH"/>
</dbReference>
<dbReference type="InterPro" id="IPR050416">
    <property type="entry name" value="FAD-linked_Oxidoreductase"/>
</dbReference>
<keyword evidence="7" id="KW-1185">Reference proteome</keyword>
<dbReference type="GO" id="GO:0071949">
    <property type="term" value="F:FAD binding"/>
    <property type="evidence" value="ECO:0007669"/>
    <property type="project" value="InterPro"/>
</dbReference>
<gene>
    <name evidence="6" type="ORF">LECACI_7A001509</name>
</gene>
<evidence type="ECO:0000256" key="2">
    <source>
        <dbReference type="ARBA" id="ARBA00022630"/>
    </source>
</evidence>
<organism evidence="6 7">
    <name type="scientific">Lecanosticta acicola</name>
    <dbReference type="NCBI Taxonomy" id="111012"/>
    <lineage>
        <taxon>Eukaryota</taxon>
        <taxon>Fungi</taxon>
        <taxon>Dikarya</taxon>
        <taxon>Ascomycota</taxon>
        <taxon>Pezizomycotina</taxon>
        <taxon>Dothideomycetes</taxon>
        <taxon>Dothideomycetidae</taxon>
        <taxon>Mycosphaerellales</taxon>
        <taxon>Mycosphaerellaceae</taxon>
        <taxon>Lecanosticta</taxon>
    </lineage>
</organism>
<dbReference type="PANTHER" id="PTHR42973:SF22">
    <property type="entry name" value="FAD-BINDING PCMH-TYPE DOMAIN-CONTAINING PROTEIN-RELATED"/>
    <property type="match status" value="1"/>
</dbReference>
<comment type="similarity">
    <text evidence="1">Belongs to the oxygen-dependent FAD-linked oxidoreductase family.</text>
</comment>
<dbReference type="Pfam" id="PF01565">
    <property type="entry name" value="FAD_binding_4"/>
    <property type="match status" value="1"/>
</dbReference>
<keyword evidence="2" id="KW-0285">Flavoprotein</keyword>
<dbReference type="GO" id="GO:0016491">
    <property type="term" value="F:oxidoreductase activity"/>
    <property type="evidence" value="ECO:0007669"/>
    <property type="project" value="UniProtKB-KW"/>
</dbReference>
<dbReference type="SUPFAM" id="SSF56176">
    <property type="entry name" value="FAD-binding/transporter-associated domain-like"/>
    <property type="match status" value="1"/>
</dbReference>
<dbReference type="EMBL" id="CAVMBE010000006">
    <property type="protein sequence ID" value="CAK3841797.1"/>
    <property type="molecule type" value="Genomic_DNA"/>
</dbReference>
<sequence>MSISSCCTQLASLPGLHVAFPNSTAYIATEKSYWSLQEGSLAPSCIVSPATAEDVVEIVSTIVRQGQCEFAIKGQGHAPAAGFANADHGVTIDLASLDSISLNEDHSLASVGAGARWVDAYAYLERFGKTVAGGRNGQVGVGGLTLGGGISYFSPQVGFTCDSVFNFEIVLASGRLVNTNATSHADLFRALKGGLNNFGVVTRIDLETLPIGEILGGSATYDISQKHSLFEAFANIANAPQYDSHASLVAAAAFNSTTKTWTLSSTPIYTKPDLNPPFYQELFAISNVSSTVQLRNLSTFSNESAIPQLNFAFFTGTYGVSVDFLERMFDIVDENVRSSSEVSWSYAIEPLPTIFTARGAGENVLGTSAHDGNGMIVLISPAWMDPALDAEVRCTGNRILSGVETAAKDMGTLRQFVYANYADRSQRPVISYGKDNQFFLKAVARKYDPSGVFQKLVPGGFKLDD</sequence>
<keyword evidence="3" id="KW-0274">FAD</keyword>
<dbReference type="PROSITE" id="PS51387">
    <property type="entry name" value="FAD_PCMH"/>
    <property type="match status" value="1"/>
</dbReference>
<dbReference type="InterPro" id="IPR016169">
    <property type="entry name" value="FAD-bd_PCMH_sub2"/>
</dbReference>
<dbReference type="AlphaFoldDB" id="A0AAI8YT49"/>
<dbReference type="InterPro" id="IPR006094">
    <property type="entry name" value="Oxid_FAD_bind_N"/>
</dbReference>
<comment type="caution">
    <text evidence="6">The sequence shown here is derived from an EMBL/GenBank/DDBJ whole genome shotgun (WGS) entry which is preliminary data.</text>
</comment>
<protein>
    <submittedName>
        <fullName evidence="6">FAD binding domain</fullName>
    </submittedName>
</protein>
<evidence type="ECO:0000313" key="6">
    <source>
        <dbReference type="EMBL" id="CAK3841797.1"/>
    </source>
</evidence>
<evidence type="ECO:0000256" key="1">
    <source>
        <dbReference type="ARBA" id="ARBA00005466"/>
    </source>
</evidence>
<accession>A0AAI8YT49</accession>
<reference evidence="6" key="1">
    <citation type="submission" date="2023-11" db="EMBL/GenBank/DDBJ databases">
        <authorList>
            <person name="Alioto T."/>
            <person name="Alioto T."/>
            <person name="Gomez Garrido J."/>
        </authorList>
    </citation>
    <scope>NUCLEOTIDE SEQUENCE</scope>
</reference>
<proteinExistence type="inferred from homology"/>
<name>A0AAI8YT49_9PEZI</name>
<feature type="domain" description="FAD-binding PCMH-type" evidence="5">
    <location>
        <begin position="39"/>
        <end position="211"/>
    </location>
</feature>